<dbReference type="PANTHER" id="PTHR36480:SF3">
    <property type="entry name" value="OS06G0118900 PROTEIN"/>
    <property type="match status" value="1"/>
</dbReference>
<reference evidence="2" key="2">
    <citation type="journal article" date="2015" name="Data Brief">
        <title>Shoot transcriptome of the giant reed, Arundo donax.</title>
        <authorList>
            <person name="Barrero R.A."/>
            <person name="Guerrero F.D."/>
            <person name="Moolhuijzen P."/>
            <person name="Goolsby J.A."/>
            <person name="Tidwell J."/>
            <person name="Bellgard S.E."/>
            <person name="Bellgard M.I."/>
        </authorList>
    </citation>
    <scope>NUCLEOTIDE SEQUENCE</scope>
    <source>
        <tissue evidence="2">Shoot tissue taken approximately 20 cm above the soil surface</tissue>
    </source>
</reference>
<keyword evidence="1" id="KW-1133">Transmembrane helix</keyword>
<evidence type="ECO:0008006" key="3">
    <source>
        <dbReference type="Google" id="ProtNLM"/>
    </source>
</evidence>
<keyword evidence="1" id="KW-0812">Transmembrane</keyword>
<protein>
    <recommendedName>
        <fullName evidence="3">Late embryogenesis abundant protein LEA-2 subgroup domain-containing protein</fullName>
    </recommendedName>
</protein>
<dbReference type="PANTHER" id="PTHR36480">
    <property type="entry name" value="OS06G0118900 PROTEIN-RELATED"/>
    <property type="match status" value="1"/>
</dbReference>
<proteinExistence type="predicted"/>
<dbReference type="AlphaFoldDB" id="A0A0A9DRQ9"/>
<accession>A0A0A9DRQ9</accession>
<dbReference type="EMBL" id="GBRH01211448">
    <property type="protein sequence ID" value="JAD86447.1"/>
    <property type="molecule type" value="Transcribed_RNA"/>
</dbReference>
<sequence>MATPAVQNKNAQRYIVVGLMGTLTVAIVVTIFFIVMCPAHINFSVTHAGSHYSSDGGGGVQLVLTLTANNTSRRTAVRYQSMFIDVKNSTRSDASAGYSVRADLTTAMPLSQRRASAVNVGATVLLVDTPWTEGFTGNGTCDTFAVIVTAVVRFRIGIARTRLYDIKVSCGPVSFFPAAAEHSGAPAGHLPANCV</sequence>
<organism evidence="2">
    <name type="scientific">Arundo donax</name>
    <name type="common">Giant reed</name>
    <name type="synonym">Donax arundinaceus</name>
    <dbReference type="NCBI Taxonomy" id="35708"/>
    <lineage>
        <taxon>Eukaryota</taxon>
        <taxon>Viridiplantae</taxon>
        <taxon>Streptophyta</taxon>
        <taxon>Embryophyta</taxon>
        <taxon>Tracheophyta</taxon>
        <taxon>Spermatophyta</taxon>
        <taxon>Magnoliopsida</taxon>
        <taxon>Liliopsida</taxon>
        <taxon>Poales</taxon>
        <taxon>Poaceae</taxon>
        <taxon>PACMAD clade</taxon>
        <taxon>Arundinoideae</taxon>
        <taxon>Arundineae</taxon>
        <taxon>Arundo</taxon>
    </lineage>
</organism>
<evidence type="ECO:0000313" key="2">
    <source>
        <dbReference type="EMBL" id="JAD86447.1"/>
    </source>
</evidence>
<name>A0A0A9DRQ9_ARUDO</name>
<keyword evidence="1" id="KW-0472">Membrane</keyword>
<feature type="transmembrane region" description="Helical" evidence="1">
    <location>
        <begin position="14"/>
        <end position="36"/>
    </location>
</feature>
<evidence type="ECO:0000256" key="1">
    <source>
        <dbReference type="SAM" id="Phobius"/>
    </source>
</evidence>
<reference evidence="2" key="1">
    <citation type="submission" date="2014-09" db="EMBL/GenBank/DDBJ databases">
        <authorList>
            <person name="Magalhaes I.L.F."/>
            <person name="Oliveira U."/>
            <person name="Santos F.R."/>
            <person name="Vidigal T.H.D.A."/>
            <person name="Brescovit A.D."/>
            <person name="Santos A.J."/>
        </authorList>
    </citation>
    <scope>NUCLEOTIDE SEQUENCE</scope>
    <source>
        <tissue evidence="2">Shoot tissue taken approximately 20 cm above the soil surface</tissue>
    </source>
</reference>